<evidence type="ECO:0000256" key="2">
    <source>
        <dbReference type="ARBA" id="ARBA00012513"/>
    </source>
</evidence>
<evidence type="ECO:0000256" key="9">
    <source>
        <dbReference type="ARBA" id="ARBA00048679"/>
    </source>
</evidence>
<keyword evidence="6" id="KW-0418">Kinase</keyword>
<dbReference type="OrthoDB" id="8596411at2759"/>
<evidence type="ECO:0000256" key="3">
    <source>
        <dbReference type="ARBA" id="ARBA00022527"/>
    </source>
</evidence>
<evidence type="ECO:0000256" key="8">
    <source>
        <dbReference type="ARBA" id="ARBA00047899"/>
    </source>
</evidence>
<dbReference type="SUPFAM" id="SSF56112">
    <property type="entry name" value="Protein kinase-like (PK-like)"/>
    <property type="match status" value="1"/>
</dbReference>
<keyword evidence="7" id="KW-0067">ATP-binding</keyword>
<dbReference type="Pfam" id="PF00069">
    <property type="entry name" value="Pkinase"/>
    <property type="match status" value="1"/>
</dbReference>
<comment type="similarity">
    <text evidence="1">Belongs to the protein kinase superfamily. CAMK Ser/Thr protein kinase family. PIM subfamily.</text>
</comment>
<keyword evidence="4" id="KW-0808">Transferase</keyword>
<dbReference type="GO" id="GO:0005737">
    <property type="term" value="C:cytoplasm"/>
    <property type="evidence" value="ECO:0007669"/>
    <property type="project" value="TreeGrafter"/>
</dbReference>
<dbReference type="Proteomes" id="UP000316079">
    <property type="component" value="Unassembled WGS sequence"/>
</dbReference>
<keyword evidence="13" id="KW-1185">Reference proteome</keyword>
<evidence type="ECO:0000256" key="10">
    <source>
        <dbReference type="SAM" id="MobiDB-lite"/>
    </source>
</evidence>
<dbReference type="EMBL" id="SRMA01027084">
    <property type="protein sequence ID" value="TRY60039.1"/>
    <property type="molecule type" value="Genomic_DNA"/>
</dbReference>
<evidence type="ECO:0000259" key="11">
    <source>
        <dbReference type="PROSITE" id="PS50011"/>
    </source>
</evidence>
<protein>
    <recommendedName>
        <fullName evidence="2">non-specific serine/threonine protein kinase</fullName>
        <ecNumber evidence="2">2.7.11.1</ecNumber>
    </recommendedName>
</protein>
<dbReference type="GO" id="GO:0004674">
    <property type="term" value="F:protein serine/threonine kinase activity"/>
    <property type="evidence" value="ECO:0007669"/>
    <property type="project" value="UniProtKB-KW"/>
</dbReference>
<comment type="caution">
    <text evidence="12">The sequence shown here is derived from an EMBL/GenBank/DDBJ whole genome shotgun (WGS) entry which is preliminary data.</text>
</comment>
<comment type="catalytic activity">
    <reaction evidence="8">
        <text>L-threonyl-[protein] + ATP = O-phospho-L-threonyl-[protein] + ADP + H(+)</text>
        <dbReference type="Rhea" id="RHEA:46608"/>
        <dbReference type="Rhea" id="RHEA-COMP:11060"/>
        <dbReference type="Rhea" id="RHEA-COMP:11605"/>
        <dbReference type="ChEBI" id="CHEBI:15378"/>
        <dbReference type="ChEBI" id="CHEBI:30013"/>
        <dbReference type="ChEBI" id="CHEBI:30616"/>
        <dbReference type="ChEBI" id="CHEBI:61977"/>
        <dbReference type="ChEBI" id="CHEBI:456216"/>
        <dbReference type="EC" id="2.7.11.1"/>
    </reaction>
</comment>
<dbReference type="EC" id="2.7.11.1" evidence="2"/>
<dbReference type="GO" id="GO:0007346">
    <property type="term" value="P:regulation of mitotic cell cycle"/>
    <property type="evidence" value="ECO:0007669"/>
    <property type="project" value="TreeGrafter"/>
</dbReference>
<evidence type="ECO:0000256" key="4">
    <source>
        <dbReference type="ARBA" id="ARBA00022679"/>
    </source>
</evidence>
<dbReference type="InterPro" id="IPR051138">
    <property type="entry name" value="PIM_Ser/Thr_kinase"/>
</dbReference>
<feature type="non-terminal residue" evidence="12">
    <location>
        <position position="1"/>
    </location>
</feature>
<organism evidence="12 13">
    <name type="scientific">Danionella cerebrum</name>
    <dbReference type="NCBI Taxonomy" id="2873325"/>
    <lineage>
        <taxon>Eukaryota</taxon>
        <taxon>Metazoa</taxon>
        <taxon>Chordata</taxon>
        <taxon>Craniata</taxon>
        <taxon>Vertebrata</taxon>
        <taxon>Euteleostomi</taxon>
        <taxon>Actinopterygii</taxon>
        <taxon>Neopterygii</taxon>
        <taxon>Teleostei</taxon>
        <taxon>Ostariophysi</taxon>
        <taxon>Cypriniformes</taxon>
        <taxon>Danionidae</taxon>
        <taxon>Danioninae</taxon>
        <taxon>Danionella</taxon>
    </lineage>
</organism>
<evidence type="ECO:0000256" key="6">
    <source>
        <dbReference type="ARBA" id="ARBA00022777"/>
    </source>
</evidence>
<evidence type="ECO:0000256" key="5">
    <source>
        <dbReference type="ARBA" id="ARBA00022741"/>
    </source>
</evidence>
<evidence type="ECO:0000313" key="13">
    <source>
        <dbReference type="Proteomes" id="UP000316079"/>
    </source>
</evidence>
<keyword evidence="3" id="KW-0723">Serine/threonine-protein kinase</keyword>
<gene>
    <name evidence="12" type="ORF">DNTS_010084</name>
</gene>
<feature type="region of interest" description="Disordered" evidence="10">
    <location>
        <begin position="132"/>
        <end position="169"/>
    </location>
</feature>
<feature type="compositionally biased region" description="Pro residues" evidence="10">
    <location>
        <begin position="132"/>
        <end position="143"/>
    </location>
</feature>
<feature type="compositionally biased region" description="Low complexity" evidence="10">
    <location>
        <begin position="49"/>
        <end position="58"/>
    </location>
</feature>
<reference evidence="12 13" key="1">
    <citation type="journal article" date="2019" name="Sci. Data">
        <title>Hybrid genome assembly and annotation of Danionella translucida.</title>
        <authorList>
            <person name="Kadobianskyi M."/>
            <person name="Schulze L."/>
            <person name="Schuelke M."/>
            <person name="Judkewitz B."/>
        </authorList>
    </citation>
    <scope>NUCLEOTIDE SEQUENCE [LARGE SCALE GENOMIC DNA]</scope>
    <source>
        <strain evidence="12 13">Bolton</strain>
    </source>
</reference>
<sequence length="547" mass="61025">GSRRGRRGICAFFRRARKIFRRSREPVPAPQAEADPVPGPSGLQGSVNAVADPAPDTAVPEDEASRGGSRRGRRRVCAFFRRVRMFFRRSGEPVPQAEPEPVPGPSGLQGDPVAAPSPIPVAVPSPIPVSAPAPTPVSAPAPTPVLASAPASQPEPEPVPGPSGLQSSKNTVAAAGKPVSDYAACSGKVTDFYEFQELLVNGSFGTIYMAKHGWMEVAIKSGPRPASDSYIVVPDHPEPLYREVAMMVKLCRSPVCPNVIRMYEWFDGGDSLSMVLEYPQPCMSLKEFIDIENGLSANTARLIMRQLVNAVQHCISRGVFHNDINLRNILVNIDLIPKIKLIDFSSARLVDEDGYHSRTYDGDVHFQPPEAFVDGKYFPVPTNVWFLGIILATMSTGHLPFRRVKDIFIRPINGLESTLRRCQDLITKCLQRNPEDRPTLEEIILHRWMIFRPSWMFRRVLPKCCNPELEPVETLILVQFKGRRTYILTCDAIQCVDSNSNTRLSSLFLPVVCDSPQPHRSESLWILTVMTRSHRQYLEFTWYVELY</sequence>
<evidence type="ECO:0000313" key="12">
    <source>
        <dbReference type="EMBL" id="TRY60039.1"/>
    </source>
</evidence>
<dbReference type="InterPro" id="IPR000719">
    <property type="entry name" value="Prot_kinase_dom"/>
</dbReference>
<dbReference type="GO" id="GO:0005524">
    <property type="term" value="F:ATP binding"/>
    <property type="evidence" value="ECO:0007669"/>
    <property type="project" value="UniProtKB-KW"/>
</dbReference>
<proteinExistence type="inferred from homology"/>
<dbReference type="Gene3D" id="3.30.200.20">
    <property type="entry name" value="Phosphorylase Kinase, domain 1"/>
    <property type="match status" value="1"/>
</dbReference>
<name>A0A553N3P6_9TELE</name>
<dbReference type="AlphaFoldDB" id="A0A553N3P6"/>
<dbReference type="InterPro" id="IPR011009">
    <property type="entry name" value="Kinase-like_dom_sf"/>
</dbReference>
<feature type="region of interest" description="Disordered" evidence="10">
    <location>
        <begin position="21"/>
        <end position="72"/>
    </location>
</feature>
<dbReference type="Gene3D" id="1.10.510.10">
    <property type="entry name" value="Transferase(Phosphotransferase) domain 1"/>
    <property type="match status" value="1"/>
</dbReference>
<dbReference type="PANTHER" id="PTHR22984:SF11">
    <property type="entry name" value="AURORA KINASE-RELATED"/>
    <property type="match status" value="1"/>
</dbReference>
<feature type="region of interest" description="Disordered" evidence="10">
    <location>
        <begin position="91"/>
        <end position="119"/>
    </location>
</feature>
<dbReference type="GO" id="GO:0043066">
    <property type="term" value="P:negative regulation of apoptotic process"/>
    <property type="evidence" value="ECO:0007669"/>
    <property type="project" value="TreeGrafter"/>
</dbReference>
<accession>A0A553N3P6</accession>
<keyword evidence="5" id="KW-0547">Nucleotide-binding</keyword>
<evidence type="ECO:0000256" key="1">
    <source>
        <dbReference type="ARBA" id="ARBA00005505"/>
    </source>
</evidence>
<dbReference type="PANTHER" id="PTHR22984">
    <property type="entry name" value="SERINE/THREONINE-PROTEIN KINASE PIM"/>
    <property type="match status" value="1"/>
</dbReference>
<comment type="catalytic activity">
    <reaction evidence="9">
        <text>L-seryl-[protein] + ATP = O-phospho-L-seryl-[protein] + ADP + H(+)</text>
        <dbReference type="Rhea" id="RHEA:17989"/>
        <dbReference type="Rhea" id="RHEA-COMP:9863"/>
        <dbReference type="Rhea" id="RHEA-COMP:11604"/>
        <dbReference type="ChEBI" id="CHEBI:15378"/>
        <dbReference type="ChEBI" id="CHEBI:29999"/>
        <dbReference type="ChEBI" id="CHEBI:30616"/>
        <dbReference type="ChEBI" id="CHEBI:83421"/>
        <dbReference type="ChEBI" id="CHEBI:456216"/>
        <dbReference type="EC" id="2.7.11.1"/>
    </reaction>
</comment>
<evidence type="ECO:0000256" key="7">
    <source>
        <dbReference type="ARBA" id="ARBA00022840"/>
    </source>
</evidence>
<feature type="domain" description="Protein kinase" evidence="11">
    <location>
        <begin position="193"/>
        <end position="449"/>
    </location>
</feature>
<dbReference type="PROSITE" id="PS50011">
    <property type="entry name" value="PROTEIN_KINASE_DOM"/>
    <property type="match status" value="1"/>
</dbReference>